<reference evidence="4 5" key="1">
    <citation type="journal article" date="2015" name="Fungal Genet. Biol.">
        <title>Evolution of novel wood decay mechanisms in Agaricales revealed by the genome sequences of Fistulina hepatica and Cylindrobasidium torrendii.</title>
        <authorList>
            <person name="Floudas D."/>
            <person name="Held B.W."/>
            <person name="Riley R."/>
            <person name="Nagy L.G."/>
            <person name="Koehler G."/>
            <person name="Ransdell A.S."/>
            <person name="Younus H."/>
            <person name="Chow J."/>
            <person name="Chiniquy J."/>
            <person name="Lipzen A."/>
            <person name="Tritt A."/>
            <person name="Sun H."/>
            <person name="Haridas S."/>
            <person name="LaButti K."/>
            <person name="Ohm R.A."/>
            <person name="Kues U."/>
            <person name="Blanchette R.A."/>
            <person name="Grigoriev I.V."/>
            <person name="Minto R.E."/>
            <person name="Hibbett D.S."/>
        </authorList>
    </citation>
    <scope>NUCLEOTIDE SEQUENCE [LARGE SCALE GENOMIC DNA]</scope>
    <source>
        <strain evidence="4 5">FP15055 ss-10</strain>
    </source>
</reference>
<dbReference type="PANTHER" id="PTHR47785">
    <property type="entry name" value="ZN(II)2CYS6 TRANSCRIPTION FACTOR (EUROFUNG)-RELATED-RELATED"/>
    <property type="match status" value="1"/>
</dbReference>
<dbReference type="SMART" id="SM00066">
    <property type="entry name" value="GAL4"/>
    <property type="match status" value="1"/>
</dbReference>
<dbReference type="EMBL" id="KN880487">
    <property type="protein sequence ID" value="KIY69249.1"/>
    <property type="molecule type" value="Genomic_DNA"/>
</dbReference>
<dbReference type="Proteomes" id="UP000054007">
    <property type="component" value="Unassembled WGS sequence"/>
</dbReference>
<proteinExistence type="predicted"/>
<dbReference type="Gene3D" id="4.10.240.10">
    <property type="entry name" value="Zn(2)-C6 fungal-type DNA-binding domain"/>
    <property type="match status" value="1"/>
</dbReference>
<evidence type="ECO:0000313" key="5">
    <source>
        <dbReference type="Proteomes" id="UP000054007"/>
    </source>
</evidence>
<feature type="coiled-coil region" evidence="1">
    <location>
        <begin position="55"/>
        <end position="82"/>
    </location>
</feature>
<dbReference type="InterPro" id="IPR053181">
    <property type="entry name" value="EcdB-like_regulator"/>
</dbReference>
<evidence type="ECO:0000256" key="1">
    <source>
        <dbReference type="SAM" id="Coils"/>
    </source>
</evidence>
<feature type="domain" description="Zn(2)-C6 fungal-type" evidence="3">
    <location>
        <begin position="25"/>
        <end position="55"/>
    </location>
</feature>
<dbReference type="OrthoDB" id="2017365at2759"/>
<gene>
    <name evidence="4" type="ORF">CYLTODRAFT_233800</name>
</gene>
<sequence>MGSETKAVSEGKGHRGPPRGPRTKTCDSCRNKKQACDRKRPCCGQCKKGQVACVYSDQKNIIAQLNDTVNELEARLRQQEIRRLMGAALQPRTAVHINNLEFNVAESRAFCIRHRTRLALCFSPARLAALEAGDLSVVDPRLLYAGRLVASILESGRRDIDPSLRPTLQSIDTQFDNEDPTTALQMSQMLSKFAHYTFDMSGAREHILKAYHIAVKWNRNMIPSSQSPDMNPRWEEDLGVFAQLLYTDQARHLEPDTPRILPDYLYDELEMIPPLYPLLGMDSYVLAVQAVAMLRFRQAYALAEKWEAGSCCLHSSDRRCEARADLLRKITTELAYLKTRMEQARNAPHCREVIHALLGPLFRLLGASLKIHAVSATVDTQEWGELVNAALKIAGMTRTLREEDLYLLCPVTMYVWAQCSAILKDEMRRNLSGRDIGDIESALDVFKRNAIAMHKELPGFRLIGHMEPYIS</sequence>
<protein>
    <recommendedName>
        <fullName evidence="3">Zn(2)-C6 fungal-type domain-containing protein</fullName>
    </recommendedName>
</protein>
<dbReference type="GO" id="GO:0000981">
    <property type="term" value="F:DNA-binding transcription factor activity, RNA polymerase II-specific"/>
    <property type="evidence" value="ECO:0007669"/>
    <property type="project" value="InterPro"/>
</dbReference>
<dbReference type="InterPro" id="IPR036864">
    <property type="entry name" value="Zn2-C6_fun-type_DNA-bd_sf"/>
</dbReference>
<evidence type="ECO:0000313" key="4">
    <source>
        <dbReference type="EMBL" id="KIY69249.1"/>
    </source>
</evidence>
<dbReference type="InterPro" id="IPR001138">
    <property type="entry name" value="Zn2Cys6_DnaBD"/>
</dbReference>
<dbReference type="CDD" id="cd00067">
    <property type="entry name" value="GAL4"/>
    <property type="match status" value="1"/>
</dbReference>
<dbReference type="GO" id="GO:0008270">
    <property type="term" value="F:zinc ion binding"/>
    <property type="evidence" value="ECO:0007669"/>
    <property type="project" value="InterPro"/>
</dbReference>
<name>A0A0D7BGL2_9AGAR</name>
<evidence type="ECO:0000256" key="2">
    <source>
        <dbReference type="SAM" id="MobiDB-lite"/>
    </source>
</evidence>
<dbReference type="Pfam" id="PF00172">
    <property type="entry name" value="Zn_clus"/>
    <property type="match status" value="1"/>
</dbReference>
<dbReference type="STRING" id="1314674.A0A0D7BGL2"/>
<keyword evidence="1" id="KW-0175">Coiled coil</keyword>
<organism evidence="4 5">
    <name type="scientific">Cylindrobasidium torrendii FP15055 ss-10</name>
    <dbReference type="NCBI Taxonomy" id="1314674"/>
    <lineage>
        <taxon>Eukaryota</taxon>
        <taxon>Fungi</taxon>
        <taxon>Dikarya</taxon>
        <taxon>Basidiomycota</taxon>
        <taxon>Agaricomycotina</taxon>
        <taxon>Agaricomycetes</taxon>
        <taxon>Agaricomycetidae</taxon>
        <taxon>Agaricales</taxon>
        <taxon>Marasmiineae</taxon>
        <taxon>Physalacriaceae</taxon>
        <taxon>Cylindrobasidium</taxon>
    </lineage>
</organism>
<dbReference type="AlphaFoldDB" id="A0A0D7BGL2"/>
<dbReference type="PROSITE" id="PS50048">
    <property type="entry name" value="ZN2_CY6_FUNGAL_2"/>
    <property type="match status" value="1"/>
</dbReference>
<evidence type="ECO:0000259" key="3">
    <source>
        <dbReference type="PROSITE" id="PS50048"/>
    </source>
</evidence>
<keyword evidence="5" id="KW-1185">Reference proteome</keyword>
<dbReference type="SUPFAM" id="SSF57701">
    <property type="entry name" value="Zn2/Cys6 DNA-binding domain"/>
    <property type="match status" value="1"/>
</dbReference>
<feature type="region of interest" description="Disordered" evidence="2">
    <location>
        <begin position="1"/>
        <end position="24"/>
    </location>
</feature>
<accession>A0A0D7BGL2</accession>
<dbReference type="PROSITE" id="PS00463">
    <property type="entry name" value="ZN2_CY6_FUNGAL_1"/>
    <property type="match status" value="1"/>
</dbReference>